<accession>A0A195ETP9</accession>
<sequence>MATPNSYRCVSDRFDVGKATWHSVQRVVNALYANVTKFIRRPTREEAEETIEIIQRNHTFSGVIDVIDGTHKLTAPKDHNESYVNRKGFHSIQLQVASTFNLKFIDCYAGQVGSVHDMVPFKDNGHLPERQVYINRRLSTVRIKMERSIALLKSDFQSLLDTLPMQRTDLIPKYIIAYCILHNICLLKNDIIVIPIIVNNESNITEQSNTLESNTSQREDIDKRNCMYAIAQYNC</sequence>
<evidence type="ECO:0000313" key="5">
    <source>
        <dbReference type="Proteomes" id="UP000078541"/>
    </source>
</evidence>
<reference evidence="4 5" key="1">
    <citation type="submission" date="2016-03" db="EMBL/GenBank/DDBJ databases">
        <title>Trachymyrmex septentrionalis WGS genome.</title>
        <authorList>
            <person name="Nygaard S."/>
            <person name="Hu H."/>
            <person name="Boomsma J."/>
            <person name="Zhang G."/>
        </authorList>
    </citation>
    <scope>NUCLEOTIDE SEQUENCE [LARGE SCALE GENOMIC DNA]</scope>
    <source>
        <strain evidence="4">Tsep2-gDNA-1</strain>
        <tissue evidence="4">Whole body</tissue>
    </source>
</reference>
<gene>
    <name evidence="4" type="ORF">ALC56_14124</name>
</gene>
<feature type="domain" description="DDE Tnp4" evidence="3">
    <location>
        <begin position="67"/>
        <end position="117"/>
    </location>
</feature>
<dbReference type="EMBL" id="KQ981975">
    <property type="protein sequence ID" value="KYN31625.1"/>
    <property type="molecule type" value="Genomic_DNA"/>
</dbReference>
<dbReference type="STRING" id="34720.A0A195ETP9"/>
<evidence type="ECO:0000313" key="4">
    <source>
        <dbReference type="EMBL" id="KYN31625.1"/>
    </source>
</evidence>
<evidence type="ECO:0000256" key="2">
    <source>
        <dbReference type="ARBA" id="ARBA00022723"/>
    </source>
</evidence>
<dbReference type="Pfam" id="PF13359">
    <property type="entry name" value="DDE_Tnp_4"/>
    <property type="match status" value="2"/>
</dbReference>
<keyword evidence="2" id="KW-0479">Metal-binding</keyword>
<dbReference type="GO" id="GO:0046872">
    <property type="term" value="F:metal ion binding"/>
    <property type="evidence" value="ECO:0007669"/>
    <property type="project" value="UniProtKB-KW"/>
</dbReference>
<protein>
    <recommendedName>
        <fullName evidence="3">DDE Tnp4 domain-containing protein</fullName>
    </recommendedName>
</protein>
<name>A0A195ETP9_9HYME</name>
<dbReference type="InterPro" id="IPR027806">
    <property type="entry name" value="HARBI1_dom"/>
</dbReference>
<evidence type="ECO:0000259" key="3">
    <source>
        <dbReference type="Pfam" id="PF13359"/>
    </source>
</evidence>
<proteinExistence type="predicted"/>
<dbReference type="AlphaFoldDB" id="A0A195ETP9"/>
<keyword evidence="5" id="KW-1185">Reference proteome</keyword>
<organism evidence="4 5">
    <name type="scientific">Trachymyrmex septentrionalis</name>
    <dbReference type="NCBI Taxonomy" id="34720"/>
    <lineage>
        <taxon>Eukaryota</taxon>
        <taxon>Metazoa</taxon>
        <taxon>Ecdysozoa</taxon>
        <taxon>Arthropoda</taxon>
        <taxon>Hexapoda</taxon>
        <taxon>Insecta</taxon>
        <taxon>Pterygota</taxon>
        <taxon>Neoptera</taxon>
        <taxon>Endopterygota</taxon>
        <taxon>Hymenoptera</taxon>
        <taxon>Apocrita</taxon>
        <taxon>Aculeata</taxon>
        <taxon>Formicoidea</taxon>
        <taxon>Formicidae</taxon>
        <taxon>Myrmicinae</taxon>
        <taxon>Trachymyrmex</taxon>
    </lineage>
</organism>
<comment type="cofactor">
    <cofactor evidence="1">
        <name>a divalent metal cation</name>
        <dbReference type="ChEBI" id="CHEBI:60240"/>
    </cofactor>
</comment>
<feature type="domain" description="DDE Tnp4" evidence="3">
    <location>
        <begin position="118"/>
        <end position="183"/>
    </location>
</feature>
<evidence type="ECO:0000256" key="1">
    <source>
        <dbReference type="ARBA" id="ARBA00001968"/>
    </source>
</evidence>
<dbReference type="Proteomes" id="UP000078541">
    <property type="component" value="Unassembled WGS sequence"/>
</dbReference>